<name>A0A378X1T3_9NOCA</name>
<gene>
    <name evidence="1" type="ORF">NCTC13184_05950</name>
</gene>
<protein>
    <submittedName>
        <fullName evidence="1">Uncharacterized protein</fullName>
    </submittedName>
</protein>
<organism evidence="1 2">
    <name type="scientific">Nocardia africana</name>
    <dbReference type="NCBI Taxonomy" id="134964"/>
    <lineage>
        <taxon>Bacteria</taxon>
        <taxon>Bacillati</taxon>
        <taxon>Actinomycetota</taxon>
        <taxon>Actinomycetes</taxon>
        <taxon>Mycobacteriales</taxon>
        <taxon>Nocardiaceae</taxon>
        <taxon>Nocardia</taxon>
    </lineage>
</organism>
<dbReference type="Proteomes" id="UP000255082">
    <property type="component" value="Unassembled WGS sequence"/>
</dbReference>
<dbReference type="OrthoDB" id="9857519at2"/>
<dbReference type="RefSeq" id="WP_067879287.1">
    <property type="nucleotide sequence ID" value="NZ_JAJFOE010000003.1"/>
</dbReference>
<dbReference type="EMBL" id="UGRU01000001">
    <property type="protein sequence ID" value="SUA47409.1"/>
    <property type="molecule type" value="Genomic_DNA"/>
</dbReference>
<evidence type="ECO:0000313" key="1">
    <source>
        <dbReference type="EMBL" id="SUA47409.1"/>
    </source>
</evidence>
<sequence>MSSNRIGQRVVHTEYTFCARCGETTAFPAGVATPDGLGEVRTCENDCGQQITTPLLVWTDDKNAEVTFES</sequence>
<reference evidence="1 2" key="1">
    <citation type="submission" date="2018-06" db="EMBL/GenBank/DDBJ databases">
        <authorList>
            <consortium name="Pathogen Informatics"/>
            <person name="Doyle S."/>
        </authorList>
    </citation>
    <scope>NUCLEOTIDE SEQUENCE [LARGE SCALE GENOMIC DNA]</scope>
    <source>
        <strain evidence="1 2">NCTC13184</strain>
    </source>
</reference>
<evidence type="ECO:0000313" key="2">
    <source>
        <dbReference type="Proteomes" id="UP000255082"/>
    </source>
</evidence>
<accession>A0A378X1T3</accession>
<proteinExistence type="predicted"/>
<dbReference type="AlphaFoldDB" id="A0A378X1T3"/>